<proteinExistence type="predicted"/>
<gene>
    <name evidence="1" type="ORF">CLIB1444_21S00870</name>
</gene>
<comment type="caution">
    <text evidence="1">The sequence shown here is derived from an EMBL/GenBank/DDBJ whole genome shotgun (WGS) entry which is preliminary data.</text>
</comment>
<evidence type="ECO:0000313" key="1">
    <source>
        <dbReference type="EMBL" id="CAH6723854.1"/>
    </source>
</evidence>
<sequence>MMEIMKGFPFFTIFCIGLLRFSEPVAFCSLFPYIYRYIKQFGVPDESVAIYSGYLSSIFPLTQFFFSVPLGHISDRYGYKPVVIFGLLGTAFAMLIFGFAGSYKVAFIARMLMGAVNSNVAILRTMIGSVVKDRNHQAIAFLIIPLLYNVGSVIGPMIGGSPLLVPSGSLPEDPSSYQEFIHQHPFAMPNIVVAIFILLSTTIGILFIKETNPRATYRDYGSELGDMILKKLGFDPEIKTSDLNSDTTQIEGLETEESPLIRDVFESIESDEDSDDSASVGPMSPRIANMVRRYSEHSSIREISTNYQILTPPVIHSIFANLILFFHLTIQAEFFPVFLAGPKPKMLKFPFTMSGGFDLSITEIGNILALTGFSGIATMLFFPVLDRYFKSSIIYQVSILPLPLIFFSIPFVMFTIPEYSHYSSKVHIYLLYSLSILYELLICIAIPVIALMIHRVAPPKHKGLVNSIALSMSSLARSMGPMVWGYLMSYFDSINFGGGSWFILSGICLIAVVQSFFLIDHEEHEE</sequence>
<evidence type="ECO:0000313" key="2">
    <source>
        <dbReference type="Proteomes" id="UP001152531"/>
    </source>
</evidence>
<reference evidence="1" key="1">
    <citation type="submission" date="2022-06" db="EMBL/GenBank/DDBJ databases">
        <authorList>
            <person name="Legras J.-L."/>
            <person name="Devillers H."/>
            <person name="Grondin C."/>
        </authorList>
    </citation>
    <scope>NUCLEOTIDE SEQUENCE</scope>
    <source>
        <strain evidence="1">CLIB 1444</strain>
    </source>
</reference>
<protein>
    <submittedName>
        <fullName evidence="1">Uncharacterized membrane protein</fullName>
    </submittedName>
</protein>
<keyword evidence="2" id="KW-1185">Reference proteome</keyword>
<dbReference type="EMBL" id="CALSDN010000021">
    <property type="protein sequence ID" value="CAH6723854.1"/>
    <property type="molecule type" value="Genomic_DNA"/>
</dbReference>
<accession>A0ACA9YG93</accession>
<dbReference type="Proteomes" id="UP001152531">
    <property type="component" value="Unassembled WGS sequence"/>
</dbReference>
<name>A0ACA9YG93_9ASCO</name>
<organism evidence="1 2">
    <name type="scientific">[Candida] jaroonii</name>
    <dbReference type="NCBI Taxonomy" id="467808"/>
    <lineage>
        <taxon>Eukaryota</taxon>
        <taxon>Fungi</taxon>
        <taxon>Dikarya</taxon>
        <taxon>Ascomycota</taxon>
        <taxon>Saccharomycotina</taxon>
        <taxon>Pichiomycetes</taxon>
        <taxon>Debaryomycetaceae</taxon>
        <taxon>Yamadazyma</taxon>
    </lineage>
</organism>